<feature type="domain" description="BTB" evidence="1">
    <location>
        <begin position="61"/>
        <end position="127"/>
    </location>
</feature>
<sequence>MIIGFKMQPAAAAQYQDGKCKVLLMRRNLDSLTLHCLAWPKMSPVPSTLVYRHPRFFFQDGNVIFMVEGTLFKVHKFFFQRDSPIFNSMFTLPPPNNDGPEGEVEDNPILLEGFKATDFERFLSILYPLNFLNCDLTTADEWTSVLAISSMWDFASLRLLAIDKLSHITAAVDRIVLGKRFDLPHWVTPAYFELCTRGEPLNQDEGEKLGMADVIKIGQIRHQIRYVTNLNRHEDTIVTLVKEMFS</sequence>
<dbReference type="Pfam" id="PF00651">
    <property type="entry name" value="BTB"/>
    <property type="match status" value="1"/>
</dbReference>
<dbReference type="CDD" id="cd18186">
    <property type="entry name" value="BTB_POZ_ZBTB_KLHL-like"/>
    <property type="match status" value="1"/>
</dbReference>
<accession>A0A8H5B626</accession>
<dbReference type="InterPro" id="IPR000210">
    <property type="entry name" value="BTB/POZ_dom"/>
</dbReference>
<dbReference type="Gene3D" id="3.30.710.10">
    <property type="entry name" value="Potassium Channel Kv1.1, Chain A"/>
    <property type="match status" value="1"/>
</dbReference>
<dbReference type="InterPro" id="IPR011333">
    <property type="entry name" value="SKP1/BTB/POZ_sf"/>
</dbReference>
<proteinExistence type="predicted"/>
<protein>
    <recommendedName>
        <fullName evidence="1">BTB domain-containing protein</fullName>
    </recommendedName>
</protein>
<dbReference type="OrthoDB" id="2367075at2759"/>
<evidence type="ECO:0000313" key="2">
    <source>
        <dbReference type="EMBL" id="KAF5317192.1"/>
    </source>
</evidence>
<organism evidence="2 3">
    <name type="scientific">Ephemerocybe angulata</name>
    <dbReference type="NCBI Taxonomy" id="980116"/>
    <lineage>
        <taxon>Eukaryota</taxon>
        <taxon>Fungi</taxon>
        <taxon>Dikarya</taxon>
        <taxon>Basidiomycota</taxon>
        <taxon>Agaricomycotina</taxon>
        <taxon>Agaricomycetes</taxon>
        <taxon>Agaricomycetidae</taxon>
        <taxon>Agaricales</taxon>
        <taxon>Agaricineae</taxon>
        <taxon>Psathyrellaceae</taxon>
        <taxon>Ephemerocybe</taxon>
    </lineage>
</organism>
<reference evidence="2 3" key="1">
    <citation type="journal article" date="2020" name="ISME J.">
        <title>Uncovering the hidden diversity of litter-decomposition mechanisms in mushroom-forming fungi.</title>
        <authorList>
            <person name="Floudas D."/>
            <person name="Bentzer J."/>
            <person name="Ahren D."/>
            <person name="Johansson T."/>
            <person name="Persson P."/>
            <person name="Tunlid A."/>
        </authorList>
    </citation>
    <scope>NUCLEOTIDE SEQUENCE [LARGE SCALE GENOMIC DNA]</scope>
    <source>
        <strain evidence="2 3">CBS 175.51</strain>
    </source>
</reference>
<evidence type="ECO:0000313" key="3">
    <source>
        <dbReference type="Proteomes" id="UP000541558"/>
    </source>
</evidence>
<dbReference type="AlphaFoldDB" id="A0A8H5B626"/>
<dbReference type="PROSITE" id="PS50097">
    <property type="entry name" value="BTB"/>
    <property type="match status" value="1"/>
</dbReference>
<dbReference type="SUPFAM" id="SSF54695">
    <property type="entry name" value="POZ domain"/>
    <property type="match status" value="1"/>
</dbReference>
<gene>
    <name evidence="2" type="ORF">D9611_003769</name>
</gene>
<name>A0A8H5B626_9AGAR</name>
<evidence type="ECO:0000259" key="1">
    <source>
        <dbReference type="PROSITE" id="PS50097"/>
    </source>
</evidence>
<dbReference type="SMART" id="SM00225">
    <property type="entry name" value="BTB"/>
    <property type="match status" value="1"/>
</dbReference>
<dbReference type="EMBL" id="JAACJK010000219">
    <property type="protein sequence ID" value="KAF5317192.1"/>
    <property type="molecule type" value="Genomic_DNA"/>
</dbReference>
<keyword evidence="3" id="KW-1185">Reference proteome</keyword>
<dbReference type="Proteomes" id="UP000541558">
    <property type="component" value="Unassembled WGS sequence"/>
</dbReference>
<comment type="caution">
    <text evidence="2">The sequence shown here is derived from an EMBL/GenBank/DDBJ whole genome shotgun (WGS) entry which is preliminary data.</text>
</comment>